<feature type="region of interest" description="Disordered" evidence="1">
    <location>
        <begin position="1"/>
        <end position="107"/>
    </location>
</feature>
<dbReference type="GeneID" id="40319414"/>
<keyword evidence="3" id="KW-1185">Reference proteome</keyword>
<accession>A0A3R7LHM8</accession>
<name>A0A3R7LHM8_9TRYP</name>
<dbReference type="RefSeq" id="XP_029227218.1">
    <property type="nucleotide sequence ID" value="XM_029372693.1"/>
</dbReference>
<sequence>MTGRRPQLQGHGGRGSFLPLPSAPPPQAKSSSRSPRTTSFSGLRQQEVRRRRRRLDAGLSPNGGAYPTSFEDRPKPRAVTASTEGARNAAASQQARRESSSPPAAVAPATNFTATSKMSFEEEPAASLLPPTQTPLFASRSTFLYADREPAEGALQQPKSQYQRSGVVEANLPLSEPLDAALTSSSTFLSTIKQEKAPMDASISLQKERHSPTAALEAAVTEHPSSHTIVVEDAQRRQQHDVGVYCMLPVTHRRWSNSPVYDIVAHAPSTQASTRAPSATSAIQALPVPPAPKQRGNLPSPAWKLEKVEADNVKEHEAPAGAAEARSTEKVLDETRRQHRPSALRRPQPPPGFPHVGDEVEAVGRRVYAGAELKAEAAAVTDRHHDQLAQPKNPPTPQPRDGPGEVERTPPWEVVAQVEAVQEIVRRARQTEVQRDEEMVRYLRPEERLLWRSLKQNLASLHAKSSELTARICEWEKRHSADTLARVEKRLRLVQSKRQLLLMDWEKVEDLSWEYLTSQLLYGARKELGAVSMPPHWQMFQK</sequence>
<feature type="region of interest" description="Disordered" evidence="1">
    <location>
        <begin position="270"/>
        <end position="299"/>
    </location>
</feature>
<protein>
    <submittedName>
        <fullName evidence="2">Uncharacterized protein</fullName>
    </submittedName>
</protein>
<feature type="compositionally biased region" description="Polar residues" evidence="1">
    <location>
        <begin position="270"/>
        <end position="283"/>
    </location>
</feature>
<organism evidence="2 3">
    <name type="scientific">Trypanosoma conorhini</name>
    <dbReference type="NCBI Taxonomy" id="83891"/>
    <lineage>
        <taxon>Eukaryota</taxon>
        <taxon>Discoba</taxon>
        <taxon>Euglenozoa</taxon>
        <taxon>Kinetoplastea</taxon>
        <taxon>Metakinetoplastina</taxon>
        <taxon>Trypanosomatida</taxon>
        <taxon>Trypanosomatidae</taxon>
        <taxon>Trypanosoma</taxon>
    </lineage>
</organism>
<comment type="caution">
    <text evidence="2">The sequence shown here is derived from an EMBL/GenBank/DDBJ whole genome shotgun (WGS) entry which is preliminary data.</text>
</comment>
<feature type="region of interest" description="Disordered" evidence="1">
    <location>
        <begin position="377"/>
        <end position="409"/>
    </location>
</feature>
<dbReference type="Proteomes" id="UP000284403">
    <property type="component" value="Unassembled WGS sequence"/>
</dbReference>
<feature type="compositionally biased region" description="Basic and acidic residues" evidence="1">
    <location>
        <begin position="326"/>
        <end position="336"/>
    </location>
</feature>
<dbReference type="OrthoDB" id="246431at2759"/>
<evidence type="ECO:0000256" key="1">
    <source>
        <dbReference type="SAM" id="MobiDB-lite"/>
    </source>
</evidence>
<dbReference type="EMBL" id="MKKU01000356">
    <property type="protein sequence ID" value="RNF14626.1"/>
    <property type="molecule type" value="Genomic_DNA"/>
</dbReference>
<feature type="compositionally biased region" description="Low complexity" evidence="1">
    <location>
        <begin position="28"/>
        <end position="41"/>
    </location>
</feature>
<proteinExistence type="predicted"/>
<evidence type="ECO:0000313" key="3">
    <source>
        <dbReference type="Proteomes" id="UP000284403"/>
    </source>
</evidence>
<evidence type="ECO:0000313" key="2">
    <source>
        <dbReference type="EMBL" id="RNF14626.1"/>
    </source>
</evidence>
<gene>
    <name evidence="2" type="ORF">Tco025E_05803</name>
</gene>
<feature type="compositionally biased region" description="Low complexity" evidence="1">
    <location>
        <begin position="86"/>
        <end position="107"/>
    </location>
</feature>
<feature type="region of interest" description="Disordered" evidence="1">
    <location>
        <begin position="313"/>
        <end position="358"/>
    </location>
</feature>
<reference evidence="2 3" key="1">
    <citation type="journal article" date="2018" name="BMC Genomics">
        <title>Genomic comparison of Trypanosoma conorhini and Trypanosoma rangeli to Trypanosoma cruzi strains of high and low virulence.</title>
        <authorList>
            <person name="Bradwell K.R."/>
            <person name="Koparde V.N."/>
            <person name="Matveyev A.V."/>
            <person name="Serrano M.G."/>
            <person name="Alves J.M."/>
            <person name="Parikh H."/>
            <person name="Huang B."/>
            <person name="Lee V."/>
            <person name="Espinosa-Alvarez O."/>
            <person name="Ortiz P.A."/>
            <person name="Costa-Martins A.G."/>
            <person name="Teixeira M.M."/>
            <person name="Buck G.A."/>
        </authorList>
    </citation>
    <scope>NUCLEOTIDE SEQUENCE [LARGE SCALE GENOMIC DNA]</scope>
    <source>
        <strain evidence="2 3">025E</strain>
    </source>
</reference>
<dbReference type="AlphaFoldDB" id="A0A3R7LHM8"/>